<dbReference type="Gene3D" id="3.40.50.720">
    <property type="entry name" value="NAD(P)-binding Rossmann-like Domain"/>
    <property type="match status" value="1"/>
</dbReference>
<dbReference type="GO" id="GO:0004315">
    <property type="term" value="F:3-oxoacyl-[acyl-carrier-protein] synthase activity"/>
    <property type="evidence" value="ECO:0007669"/>
    <property type="project" value="InterPro"/>
</dbReference>
<dbReference type="InterPro" id="IPR016039">
    <property type="entry name" value="Thiolase-like"/>
</dbReference>
<dbReference type="InterPro" id="IPR016035">
    <property type="entry name" value="Acyl_Trfase/lysoPLipase"/>
</dbReference>
<dbReference type="Pfam" id="PF13602">
    <property type="entry name" value="ADH_zinc_N_2"/>
    <property type="match status" value="1"/>
</dbReference>
<dbReference type="Proteomes" id="UP000194218">
    <property type="component" value="Chromosome"/>
</dbReference>
<dbReference type="Pfam" id="PF08240">
    <property type="entry name" value="ADH_N"/>
    <property type="match status" value="1"/>
</dbReference>
<dbReference type="CDD" id="cd00833">
    <property type="entry name" value="PKS"/>
    <property type="match status" value="1"/>
</dbReference>
<dbReference type="SMART" id="SM00825">
    <property type="entry name" value="PKS_KS"/>
    <property type="match status" value="1"/>
</dbReference>
<dbReference type="InterPro" id="IPR014043">
    <property type="entry name" value="Acyl_transferase_dom"/>
</dbReference>
<dbReference type="Pfam" id="PF00550">
    <property type="entry name" value="PP-binding"/>
    <property type="match status" value="1"/>
</dbReference>
<dbReference type="Gene3D" id="1.10.1200.10">
    <property type="entry name" value="ACP-like"/>
    <property type="match status" value="1"/>
</dbReference>
<dbReference type="InterPro" id="IPR009081">
    <property type="entry name" value="PP-bd_ACP"/>
</dbReference>
<dbReference type="PROSITE" id="PS00606">
    <property type="entry name" value="KS3_1"/>
    <property type="match status" value="1"/>
</dbReference>
<dbReference type="Gene3D" id="3.40.47.10">
    <property type="match status" value="1"/>
</dbReference>
<keyword evidence="5" id="KW-0808">Transferase</keyword>
<feature type="region of interest" description="Disordered" evidence="10">
    <location>
        <begin position="2157"/>
        <end position="2178"/>
    </location>
</feature>
<dbReference type="GO" id="GO:0004312">
    <property type="term" value="F:fatty acid synthase activity"/>
    <property type="evidence" value="ECO:0007669"/>
    <property type="project" value="TreeGrafter"/>
</dbReference>
<dbReference type="SUPFAM" id="SSF52151">
    <property type="entry name" value="FabD/lysophospholipase-like"/>
    <property type="match status" value="1"/>
</dbReference>
<feature type="domain" description="Carrier" evidence="11">
    <location>
        <begin position="2032"/>
        <end position="2107"/>
    </location>
</feature>
<dbReference type="Pfam" id="PF22953">
    <property type="entry name" value="SpnB_Rossmann"/>
    <property type="match status" value="1"/>
</dbReference>
<dbReference type="InterPro" id="IPR006162">
    <property type="entry name" value="Ppantetheine_attach_site"/>
</dbReference>
<dbReference type="Gene3D" id="3.30.70.3290">
    <property type="match status" value="1"/>
</dbReference>
<feature type="region of interest" description="N-terminal hotdog fold" evidence="9">
    <location>
        <begin position="938"/>
        <end position="1063"/>
    </location>
</feature>
<dbReference type="InterPro" id="IPR020807">
    <property type="entry name" value="PKS_DH"/>
</dbReference>
<dbReference type="SMART" id="SM00829">
    <property type="entry name" value="PKS_ER"/>
    <property type="match status" value="1"/>
</dbReference>
<dbReference type="InterPro" id="IPR036736">
    <property type="entry name" value="ACP-like_sf"/>
</dbReference>
<evidence type="ECO:0000256" key="9">
    <source>
        <dbReference type="PROSITE-ProRule" id="PRU01363"/>
    </source>
</evidence>
<evidence type="ECO:0000256" key="5">
    <source>
        <dbReference type="ARBA" id="ARBA00022679"/>
    </source>
</evidence>
<dbReference type="InterPro" id="IPR049900">
    <property type="entry name" value="PKS_mFAS_DH"/>
</dbReference>
<dbReference type="PANTHER" id="PTHR43775:SF51">
    <property type="entry name" value="INACTIVE PHENOLPHTHIOCEROL SYNTHESIS POLYKETIDE SYNTHASE TYPE I PKS1-RELATED"/>
    <property type="match status" value="1"/>
</dbReference>
<dbReference type="InterPro" id="IPR049551">
    <property type="entry name" value="PKS_DH_C"/>
</dbReference>
<evidence type="ECO:0000256" key="2">
    <source>
        <dbReference type="ARBA" id="ARBA00004792"/>
    </source>
</evidence>
<dbReference type="SUPFAM" id="SSF55048">
    <property type="entry name" value="Probable ACP-binding domain of malonyl-CoA ACP transacylase"/>
    <property type="match status" value="1"/>
</dbReference>
<dbReference type="InterPro" id="IPR055123">
    <property type="entry name" value="SpnB-like_Rossmann"/>
</dbReference>
<dbReference type="Pfam" id="PF08659">
    <property type="entry name" value="KR"/>
    <property type="match status" value="1"/>
</dbReference>
<evidence type="ECO:0000313" key="14">
    <source>
        <dbReference type="EMBL" id="ARQ67525.1"/>
    </source>
</evidence>
<feature type="region of interest" description="Disordered" evidence="10">
    <location>
        <begin position="71"/>
        <end position="90"/>
    </location>
</feature>
<dbReference type="InterPro" id="IPR057326">
    <property type="entry name" value="KR_dom"/>
</dbReference>
<dbReference type="GO" id="GO:0031177">
    <property type="term" value="F:phosphopantetheine binding"/>
    <property type="evidence" value="ECO:0007669"/>
    <property type="project" value="InterPro"/>
</dbReference>
<dbReference type="PROSITE" id="PS50075">
    <property type="entry name" value="CARRIER"/>
    <property type="match status" value="1"/>
</dbReference>
<dbReference type="InterPro" id="IPR014031">
    <property type="entry name" value="Ketoacyl_synth_C"/>
</dbReference>
<dbReference type="FunFam" id="3.40.366.10:FF:000002">
    <property type="entry name" value="Probable polyketide synthase 2"/>
    <property type="match status" value="1"/>
</dbReference>
<dbReference type="FunFam" id="3.40.47.10:FF:000019">
    <property type="entry name" value="Polyketide synthase type I"/>
    <property type="match status" value="1"/>
</dbReference>
<evidence type="ECO:0000256" key="7">
    <source>
        <dbReference type="ARBA" id="ARBA00023268"/>
    </source>
</evidence>
<dbReference type="PROSITE" id="PS52004">
    <property type="entry name" value="KS3_2"/>
    <property type="match status" value="1"/>
</dbReference>
<dbReference type="InterPro" id="IPR011032">
    <property type="entry name" value="GroES-like_sf"/>
</dbReference>
<dbReference type="KEGG" id="smao:CAG99_00525"/>
<dbReference type="PROSITE" id="PS00012">
    <property type="entry name" value="PHOSPHOPANTETHEINE"/>
    <property type="match status" value="1"/>
</dbReference>
<dbReference type="InterPro" id="IPR020843">
    <property type="entry name" value="ER"/>
</dbReference>
<keyword evidence="8" id="KW-0012">Acyltransferase</keyword>
<comment type="pathway">
    <text evidence="2">Antibiotic biosynthesis.</text>
</comment>
<evidence type="ECO:0000256" key="1">
    <source>
        <dbReference type="ARBA" id="ARBA00001957"/>
    </source>
</evidence>
<dbReference type="SMART" id="SM00823">
    <property type="entry name" value="PKS_PP"/>
    <property type="match status" value="1"/>
</dbReference>
<dbReference type="InterPro" id="IPR020806">
    <property type="entry name" value="PKS_PP-bd"/>
</dbReference>
<feature type="domain" description="PKS/mFAS DH" evidence="13">
    <location>
        <begin position="938"/>
        <end position="1216"/>
    </location>
</feature>
<protein>
    <submittedName>
        <fullName evidence="14">Uncharacterized protein</fullName>
    </submittedName>
</protein>
<dbReference type="InterPro" id="IPR049552">
    <property type="entry name" value="PKS_DH_N"/>
</dbReference>
<dbReference type="SUPFAM" id="SSF47336">
    <property type="entry name" value="ACP-like"/>
    <property type="match status" value="1"/>
</dbReference>
<evidence type="ECO:0000256" key="3">
    <source>
        <dbReference type="ARBA" id="ARBA00022450"/>
    </source>
</evidence>
<feature type="region of interest" description="C-terminal hotdog fold" evidence="9">
    <location>
        <begin position="1077"/>
        <end position="1216"/>
    </location>
</feature>
<dbReference type="PROSITE" id="PS52019">
    <property type="entry name" value="PKS_MFAS_DH"/>
    <property type="match status" value="1"/>
</dbReference>
<dbReference type="Pfam" id="PF16197">
    <property type="entry name" value="KAsynt_C_assoc"/>
    <property type="match status" value="1"/>
</dbReference>
<dbReference type="CDD" id="cd05195">
    <property type="entry name" value="enoyl_red"/>
    <property type="match status" value="1"/>
</dbReference>
<evidence type="ECO:0000259" key="13">
    <source>
        <dbReference type="PROSITE" id="PS52019"/>
    </source>
</evidence>
<evidence type="ECO:0000256" key="6">
    <source>
        <dbReference type="ARBA" id="ARBA00023194"/>
    </source>
</evidence>
<evidence type="ECO:0000259" key="11">
    <source>
        <dbReference type="PROSITE" id="PS50075"/>
    </source>
</evidence>
<evidence type="ECO:0000256" key="8">
    <source>
        <dbReference type="ARBA" id="ARBA00023315"/>
    </source>
</evidence>
<dbReference type="Gene3D" id="3.10.129.110">
    <property type="entry name" value="Polyketide synthase dehydratase"/>
    <property type="match status" value="1"/>
</dbReference>
<dbReference type="Pfam" id="PF00109">
    <property type="entry name" value="ketoacyl-synt"/>
    <property type="match status" value="1"/>
</dbReference>
<dbReference type="Gene3D" id="3.40.50.11460">
    <property type="match status" value="1"/>
</dbReference>
<dbReference type="InterPro" id="IPR032821">
    <property type="entry name" value="PKS_assoc"/>
</dbReference>
<keyword evidence="15" id="KW-1185">Reference proteome</keyword>
<dbReference type="InterPro" id="IPR036299">
    <property type="entry name" value="Polyketide_synth_docking_sf"/>
</dbReference>
<dbReference type="FunFam" id="3.40.50.720:FF:000209">
    <property type="entry name" value="Polyketide synthase Pks12"/>
    <property type="match status" value="1"/>
</dbReference>
<dbReference type="InterPro" id="IPR050091">
    <property type="entry name" value="PKS_NRPS_Biosynth_Enz"/>
</dbReference>
<evidence type="ECO:0000313" key="15">
    <source>
        <dbReference type="Proteomes" id="UP000194218"/>
    </source>
</evidence>
<proteinExistence type="predicted"/>
<keyword evidence="4" id="KW-0597">Phosphoprotein</keyword>
<name>A0A1W7CS01_9ACTN</name>
<dbReference type="Pfam" id="PF14765">
    <property type="entry name" value="PS-DH"/>
    <property type="match status" value="1"/>
</dbReference>
<dbReference type="Pfam" id="PF00698">
    <property type="entry name" value="Acyl_transf_1"/>
    <property type="match status" value="1"/>
</dbReference>
<dbReference type="SUPFAM" id="SSF101173">
    <property type="entry name" value="Docking domain B of the erythromycin polyketide synthase (DEBS)"/>
    <property type="match status" value="1"/>
</dbReference>
<comment type="cofactor">
    <cofactor evidence="1">
        <name>pantetheine 4'-phosphate</name>
        <dbReference type="ChEBI" id="CHEBI:47942"/>
    </cofactor>
</comment>
<dbReference type="InterPro" id="IPR016036">
    <property type="entry name" value="Malonyl_transacylase_ACP-bd"/>
</dbReference>
<dbReference type="GO" id="GO:0016491">
    <property type="term" value="F:oxidoreductase activity"/>
    <property type="evidence" value="ECO:0007669"/>
    <property type="project" value="InterPro"/>
</dbReference>
<organism evidence="14 15">
    <name type="scientific">Streptomyces marincola</name>
    <dbReference type="NCBI Taxonomy" id="2878388"/>
    <lineage>
        <taxon>Bacteria</taxon>
        <taxon>Bacillati</taxon>
        <taxon>Actinomycetota</taxon>
        <taxon>Actinomycetes</taxon>
        <taxon>Kitasatosporales</taxon>
        <taxon>Streptomycetaceae</taxon>
        <taxon>Streptomyces</taxon>
    </lineage>
</organism>
<dbReference type="FunFam" id="1.10.1200.10:FF:000007">
    <property type="entry name" value="Probable polyketide synthase pks17"/>
    <property type="match status" value="1"/>
</dbReference>
<keyword evidence="6" id="KW-0045">Antibiotic biosynthesis</keyword>
<dbReference type="InterPro" id="IPR014030">
    <property type="entry name" value="Ketoacyl_synth_N"/>
</dbReference>
<dbReference type="Gene3D" id="3.90.180.10">
    <property type="entry name" value="Medium-chain alcohol dehydrogenases, catalytic domain"/>
    <property type="match status" value="1"/>
</dbReference>
<dbReference type="PANTHER" id="PTHR43775">
    <property type="entry name" value="FATTY ACID SYNTHASE"/>
    <property type="match status" value="1"/>
</dbReference>
<dbReference type="InterPro" id="IPR042104">
    <property type="entry name" value="PKS_dehydratase_sf"/>
</dbReference>
<dbReference type="SMART" id="SM00822">
    <property type="entry name" value="PKS_KR"/>
    <property type="match status" value="1"/>
</dbReference>
<dbReference type="InterPro" id="IPR020841">
    <property type="entry name" value="PKS_Beta-ketoAc_synthase_dom"/>
</dbReference>
<dbReference type="SUPFAM" id="SSF53901">
    <property type="entry name" value="Thiolase-like"/>
    <property type="match status" value="1"/>
</dbReference>
<dbReference type="EMBL" id="CP021121">
    <property type="protein sequence ID" value="ARQ67525.1"/>
    <property type="molecule type" value="Genomic_DNA"/>
</dbReference>
<feature type="active site" description="Proton acceptor; for dehydratase activity" evidence="9">
    <location>
        <position position="970"/>
    </location>
</feature>
<feature type="active site" description="Proton donor; for dehydratase activity" evidence="9">
    <location>
        <position position="1138"/>
    </location>
</feature>
<dbReference type="SUPFAM" id="SSF50129">
    <property type="entry name" value="GroES-like"/>
    <property type="match status" value="1"/>
</dbReference>
<sequence>MPTTEDKLRDYLKRVTADFSKLRHRVHELETQAHEPIAIVGMACRFPGGADSPEQLWRLVADGVDAISPFPTDRGWPEDLHDPDGDRPGKSYVTEGGFLHDAGHFDPEVFGISPNEALAMDPQQRLLLEASWEAFEQAGIAPTALRGSRTGVFAGAVSSDYATGRSVPPGVDGFMATGTMASVISGRVAFSLGLHGPAVTIDTACSSSLVALHLAVQSLRQGDCDLALAGGVNVMPTPTPFTAFSQQRGLARDGRCKTFSAAADGTIWSEGVGMLLVERLSDAQRNGHRVLALVRGSATNQDGASNGLSAPNELAQRQVIKDALADAGLSAADVDAVEAHGTGTKLGDPIEAQALLATYGQDRPEGRPLRLGSIKSNFGHGGAAAGVAGVMKMVLALRAGVLPRSLHIDEPTPHVDWSAGAVELLSEAREWEREGRPRRAGVSSFGISGTNAHVIIEEAPADEAPGAVVVAAEREPVWRGPVLPWVVSARGPEALAAQAGRLAEAAGGGDAVPADVGWALASSRAVLEHRAVVWGAETGELVSGLAGVASSSSAVNAVMGAAGSDAGAGAVFVFPGQGSQWVGMGRGLLDASPVFAARLGECGEALEPLVGWSVVEVLRGGDEGWLERVDVVQPVLWGVMVSLAAVWESVGVVPSAVVGHSQGEIAAAVVAGALSLADGARVVALRSLAIRELAGGGGMVSLAAGAERVEELLEAAGAGGVSVAALNGPSATVVAGDVAGLDAVIAAAEVAGVRARRVPVDYASHSPHVEAIEERILSDLAPIVPGASRVPLVSAVSGEVLDTAGMDAGYWYRNLRQPVRFADAVGTALSLGFRSVVEVSAHPVLTMSVQEIAESAGVQDAVVVGTLRRNEDEAARLVASAAELWVNGATVDWAAFYAGRAVHRVDLPTYAFQRKRYWLEPNPLAADATGLGLGSTEHPLLGASVTLAADGGVLLTGRLSLRTHPWLADHAVNGTVLLPGTGFVELALRAGDEVGCGQLRELTLQAPLLLPDAGGVQLQVVVGVPGEDGRRSVHVYSRAEDADPALPWTCHGEGILTEKPSAPPEDADLLLWPPQGAEPVDVSAFYPAAAEAGYEYGPVFQGLRAAWRRGEEIFAEVALPESAQADAARFGIHPALLDAALHANSLGPFGTGDGRLLLPFAWTGVSLHATGAARLRVRIGRAGADGLAVLVADATGQPVAHAESLVLRPVTEGQLATADDPARDGLFRIAWTPADADTDTGPGASALATWAVLGEDRLGLGLGTFGPQDPSAGAAPPPVVVFAPAAAATTGVEEAASTATRSVLDALRVVREWLADEQSAGSRLAVVTRGAVATGAAQDIADLPLSSVWGLVRSAQSENPDRLLLVDLDPSTEPAADDLARAVHVALRDAESQTAVRGGAVLVPRMNRCGADSGLLPPANETAWRLDALGGGTLESLALVPAPEAAAPLPPGQVRVAVRAAGLNFLDVLLGLGMAPDDRDMGIEAAGVVVEIGEGVTELAVGDRVMGLIPKGFGSLAVTDARVLAAVPEGWSFEQAASVPVAFLTAYYGLVDLAGLGAGESVLVHAAAGGVGMAAVQLAQHLGATVFATASEAKQATVRELGVPAERIASSRDLDFRDAFLAATDGAGVDVVLDSLAREFVDASLELLPRGGRFLEMGKTDIRDPEQVATRHPGVRYRAFDMGEAGPDRIRDILTEIVRLFEQGVLHPLPTTTWDVRRAPEAFRYMSQAKHIGKIVLTVPAGLDPHGTVLITGGTGTLGAILARHLVTERGVRSLVLTSRAGALAPGATELAAELEDLGARVVLAACDAADRDQLAKVLAGIPAKHPLTGVVHAAGVLDDGVLASLTEEQVQRVLRPKVDAALNLHELTRHADLAMFAMYSSVAGVFGAPGQGNYAAANAFLDALAHHRRARGLPVTSLAWGFWADASGMTGHLGGRDRDRISGNGLVPLTPEEGNALFDAAVRTDEALLVTARLDLAGGSAPADATALPPLMRALVRTAPTRRAAQSAVATGGGTALTTRLAALSDAERDKALLDLIRGNVATVLGHADARAIGADRPFKDMGFDSLTAVELRNRLNTATGLSLPATLIFDHPSPLALAELIRSELVVTEPATETENVPSLVAQLDRLDATLDAASPDDIARDRIADRLRATLARLKDGSTDPAPADTEDDLASVTDDELFELLEDELGTP</sequence>
<dbReference type="GO" id="GO:0033068">
    <property type="term" value="P:macrolide biosynthetic process"/>
    <property type="evidence" value="ECO:0007669"/>
    <property type="project" value="UniProtKB-ARBA"/>
</dbReference>
<dbReference type="SMART" id="SM01294">
    <property type="entry name" value="PKS_PP_betabranch"/>
    <property type="match status" value="1"/>
</dbReference>
<evidence type="ECO:0000256" key="10">
    <source>
        <dbReference type="SAM" id="MobiDB-lite"/>
    </source>
</evidence>
<keyword evidence="7" id="KW-0511">Multifunctional enzyme</keyword>
<dbReference type="Gene3D" id="3.40.366.10">
    <property type="entry name" value="Malonyl-Coenzyme A Acyl Carrier Protein, domain 2"/>
    <property type="match status" value="1"/>
</dbReference>
<gene>
    <name evidence="14" type="ORF">CAG99_00525</name>
</gene>
<dbReference type="Pfam" id="PF02801">
    <property type="entry name" value="Ketoacyl-synt_C"/>
    <property type="match status" value="1"/>
</dbReference>
<evidence type="ECO:0000259" key="12">
    <source>
        <dbReference type="PROSITE" id="PS52004"/>
    </source>
</evidence>
<dbReference type="InterPro" id="IPR036291">
    <property type="entry name" value="NAD(P)-bd_dom_sf"/>
</dbReference>
<keyword evidence="3" id="KW-0596">Phosphopantetheine</keyword>
<dbReference type="Pfam" id="PF21089">
    <property type="entry name" value="PKS_DH_N"/>
    <property type="match status" value="1"/>
</dbReference>
<dbReference type="OrthoDB" id="9778690at2"/>
<feature type="compositionally biased region" description="Basic and acidic residues" evidence="10">
    <location>
        <begin position="75"/>
        <end position="89"/>
    </location>
</feature>
<dbReference type="SMART" id="SM00827">
    <property type="entry name" value="PKS_AT"/>
    <property type="match status" value="1"/>
</dbReference>
<feature type="domain" description="Ketosynthase family 3 (KS3)" evidence="12">
    <location>
        <begin position="34"/>
        <end position="458"/>
    </location>
</feature>
<accession>A0A1W7CS01</accession>
<feature type="compositionally biased region" description="Acidic residues" evidence="10">
    <location>
        <begin position="2168"/>
        <end position="2178"/>
    </location>
</feature>
<dbReference type="FunFam" id="3.90.180.10:FF:000032">
    <property type="entry name" value="Probable polyketide synthase pks1"/>
    <property type="match status" value="1"/>
</dbReference>
<dbReference type="InterPro" id="IPR013154">
    <property type="entry name" value="ADH-like_N"/>
</dbReference>
<dbReference type="CDD" id="cd08956">
    <property type="entry name" value="KR_3_FAS_SDR_x"/>
    <property type="match status" value="1"/>
</dbReference>
<dbReference type="InterPro" id="IPR015083">
    <property type="entry name" value="NorB/c/GfsB-D-like_docking"/>
</dbReference>
<dbReference type="InterPro" id="IPR018201">
    <property type="entry name" value="Ketoacyl_synth_AS"/>
</dbReference>
<dbReference type="InterPro" id="IPR001227">
    <property type="entry name" value="Ac_transferase_dom_sf"/>
</dbReference>
<dbReference type="SMART" id="SM00826">
    <property type="entry name" value="PKS_DH"/>
    <property type="match status" value="1"/>
</dbReference>
<dbReference type="Pfam" id="PF08990">
    <property type="entry name" value="Docking"/>
    <property type="match status" value="1"/>
</dbReference>
<evidence type="ECO:0000256" key="4">
    <source>
        <dbReference type="ARBA" id="ARBA00022553"/>
    </source>
</evidence>
<reference evidence="14 15" key="1">
    <citation type="submission" date="2017-05" db="EMBL/GenBank/DDBJ databases">
        <title>Complete genome sequence of Streptomyces sp. SCSIO 03032 revealed the diverse biosynthetic pathways for its bioactive secondary metabolites.</title>
        <authorList>
            <person name="Ma L."/>
            <person name="Zhu Y."/>
            <person name="Zhang W."/>
            <person name="Zhang G."/>
            <person name="Tian X."/>
            <person name="Zhang S."/>
            <person name="Zhang C."/>
        </authorList>
    </citation>
    <scope>NUCLEOTIDE SEQUENCE [LARGE SCALE GENOMIC DNA]</scope>
    <source>
        <strain evidence="14 15">SCSIO 03032</strain>
    </source>
</reference>
<dbReference type="InterPro" id="IPR013968">
    <property type="entry name" value="PKS_KR"/>
</dbReference>
<dbReference type="GO" id="GO:0006633">
    <property type="term" value="P:fatty acid biosynthetic process"/>
    <property type="evidence" value="ECO:0007669"/>
    <property type="project" value="InterPro"/>
</dbReference>
<dbReference type="SUPFAM" id="SSF51735">
    <property type="entry name" value="NAD(P)-binding Rossmann-fold domains"/>
    <property type="match status" value="3"/>
</dbReference>